<keyword evidence="2" id="KW-1185">Reference proteome</keyword>
<accession>F3L3H2</accession>
<gene>
    <name evidence="1" type="ORF">IMCC3088_2164</name>
</gene>
<dbReference type="CDD" id="cd00090">
    <property type="entry name" value="HTH_ARSR"/>
    <property type="match status" value="1"/>
</dbReference>
<dbReference type="InterPro" id="IPR001845">
    <property type="entry name" value="HTH_ArsR_DNA-bd_dom"/>
</dbReference>
<dbReference type="InterPro" id="IPR036390">
    <property type="entry name" value="WH_DNA-bd_sf"/>
</dbReference>
<dbReference type="OrthoDB" id="5297460at2"/>
<dbReference type="PANTHER" id="PTHR43861">
    <property type="entry name" value="TRANS-ACONITATE 2-METHYLTRANSFERASE-RELATED"/>
    <property type="match status" value="1"/>
</dbReference>
<dbReference type="SUPFAM" id="SSF53335">
    <property type="entry name" value="S-adenosyl-L-methionine-dependent methyltransferases"/>
    <property type="match status" value="1"/>
</dbReference>
<name>F3L3H2_9GAMM</name>
<evidence type="ECO:0000313" key="2">
    <source>
        <dbReference type="Proteomes" id="UP000005615"/>
    </source>
</evidence>
<dbReference type="InterPro" id="IPR011991">
    <property type="entry name" value="ArsR-like_HTH"/>
</dbReference>
<dbReference type="PRINTS" id="PR00778">
    <property type="entry name" value="HTHARSR"/>
</dbReference>
<dbReference type="GO" id="GO:0003700">
    <property type="term" value="F:DNA-binding transcription factor activity"/>
    <property type="evidence" value="ECO:0007669"/>
    <property type="project" value="InterPro"/>
</dbReference>
<reference evidence="1 2" key="1">
    <citation type="journal article" date="2011" name="J. Bacteriol.">
        <title>Genome sequence of strain IMCC3088, a proteorhodopsin-containing marine bacterium belonging to the OM60/NOR5 clade.</title>
        <authorList>
            <person name="Jang Y."/>
            <person name="Oh H.M."/>
            <person name="Kang I."/>
            <person name="Lee K."/>
            <person name="Yang S.J."/>
            <person name="Cho J.C."/>
        </authorList>
    </citation>
    <scope>NUCLEOTIDE SEQUENCE [LARGE SCALE GENOMIC DNA]</scope>
    <source>
        <strain evidence="1 2">IMCC3088</strain>
    </source>
</reference>
<dbReference type="InterPro" id="IPR013216">
    <property type="entry name" value="Methyltransf_11"/>
</dbReference>
<dbReference type="Pfam" id="PF01022">
    <property type="entry name" value="HTH_5"/>
    <property type="match status" value="1"/>
</dbReference>
<sequence>MKTVTPLFATPNQPHHASADALAAVCKAGADTLRVQVLSLLHKNSFSVGELVEILGVRQSALSHHLKVLAQAELVATRREGNSIFYRQTSATGRSPLDALRAAILAEAASTQLAPETLERVKQVYQARADASVMFFQCNAEKFRDEQDLIADHYHYGDALAQLLDDTLFARRETALEIGPGDGAFLQELSQRFSEVTALDTSADMLSKAKRLCETQQLQNIEFLHADTASAAITKHSIDCVVINMVLHHVPAPSEIFLDVAKFLAPQGILTITELCRHEQTWAHRACGDLWLGFEPEELTAWARAAGLSERSQTMLAQRNGFQIQIRQFQRLQ</sequence>
<dbReference type="eggNOG" id="COG0500">
    <property type="taxonomic scope" value="Bacteria"/>
</dbReference>
<dbReference type="GO" id="GO:0032259">
    <property type="term" value="P:methylation"/>
    <property type="evidence" value="ECO:0007669"/>
    <property type="project" value="UniProtKB-KW"/>
</dbReference>
<keyword evidence="1" id="KW-0489">Methyltransferase</keyword>
<dbReference type="Pfam" id="PF08241">
    <property type="entry name" value="Methyltransf_11"/>
    <property type="match status" value="1"/>
</dbReference>
<dbReference type="RefSeq" id="WP_009576341.1">
    <property type="nucleotide sequence ID" value="NZ_AEIG01000064.1"/>
</dbReference>
<dbReference type="CDD" id="cd02440">
    <property type="entry name" value="AdoMet_MTases"/>
    <property type="match status" value="1"/>
</dbReference>
<proteinExistence type="predicted"/>
<dbReference type="Gene3D" id="3.40.50.150">
    <property type="entry name" value="Vaccinia Virus protein VP39"/>
    <property type="match status" value="1"/>
</dbReference>
<dbReference type="EMBL" id="AEIG01000064">
    <property type="protein sequence ID" value="EGG29084.1"/>
    <property type="molecule type" value="Genomic_DNA"/>
</dbReference>
<comment type="caution">
    <text evidence="1">The sequence shown here is derived from an EMBL/GenBank/DDBJ whole genome shotgun (WGS) entry which is preliminary data.</text>
</comment>
<dbReference type="InterPro" id="IPR036388">
    <property type="entry name" value="WH-like_DNA-bd_sf"/>
</dbReference>
<dbReference type="STRING" id="2518989.IMCC3088_2164"/>
<evidence type="ECO:0000313" key="1">
    <source>
        <dbReference type="EMBL" id="EGG29084.1"/>
    </source>
</evidence>
<dbReference type="Proteomes" id="UP000005615">
    <property type="component" value="Unassembled WGS sequence"/>
</dbReference>
<dbReference type="Gene3D" id="1.10.10.10">
    <property type="entry name" value="Winged helix-like DNA-binding domain superfamily/Winged helix DNA-binding domain"/>
    <property type="match status" value="1"/>
</dbReference>
<protein>
    <submittedName>
        <fullName evidence="1">Transcriptional regulator, ArsR family / Methyltransferase fusion</fullName>
    </submittedName>
</protein>
<dbReference type="SUPFAM" id="SSF46785">
    <property type="entry name" value="Winged helix' DNA-binding domain"/>
    <property type="match status" value="1"/>
</dbReference>
<organism evidence="1 2">
    <name type="scientific">Aequoribacter fuscus</name>
    <dbReference type="NCBI Taxonomy" id="2518989"/>
    <lineage>
        <taxon>Bacteria</taxon>
        <taxon>Pseudomonadati</taxon>
        <taxon>Pseudomonadota</taxon>
        <taxon>Gammaproteobacteria</taxon>
        <taxon>Cellvibrionales</taxon>
        <taxon>Halieaceae</taxon>
        <taxon>Aequoribacter</taxon>
    </lineage>
</organism>
<dbReference type="NCBIfam" id="NF033788">
    <property type="entry name" value="HTH_metalloreg"/>
    <property type="match status" value="1"/>
</dbReference>
<dbReference type="AlphaFoldDB" id="F3L3H2"/>
<dbReference type="SMART" id="SM00418">
    <property type="entry name" value="HTH_ARSR"/>
    <property type="match status" value="1"/>
</dbReference>
<dbReference type="PROSITE" id="PS50987">
    <property type="entry name" value="HTH_ARSR_2"/>
    <property type="match status" value="1"/>
</dbReference>
<dbReference type="InterPro" id="IPR029063">
    <property type="entry name" value="SAM-dependent_MTases_sf"/>
</dbReference>
<keyword evidence="1" id="KW-0808">Transferase</keyword>
<dbReference type="eggNOG" id="COG0640">
    <property type="taxonomic scope" value="Bacteria"/>
</dbReference>
<dbReference type="GO" id="GO:0008757">
    <property type="term" value="F:S-adenosylmethionine-dependent methyltransferase activity"/>
    <property type="evidence" value="ECO:0007669"/>
    <property type="project" value="InterPro"/>
</dbReference>